<evidence type="ECO:0000256" key="1">
    <source>
        <dbReference type="SAM" id="Phobius"/>
    </source>
</evidence>
<dbReference type="Proteomes" id="UP001501729">
    <property type="component" value="Unassembled WGS sequence"/>
</dbReference>
<keyword evidence="1" id="KW-0812">Transmembrane</keyword>
<keyword evidence="1" id="KW-0472">Membrane</keyword>
<organism evidence="2 3">
    <name type="scientific">Haladaptatus pallidirubidus</name>
    <dbReference type="NCBI Taxonomy" id="1008152"/>
    <lineage>
        <taxon>Archaea</taxon>
        <taxon>Methanobacteriati</taxon>
        <taxon>Methanobacteriota</taxon>
        <taxon>Stenosarchaea group</taxon>
        <taxon>Halobacteria</taxon>
        <taxon>Halobacteriales</taxon>
        <taxon>Haladaptataceae</taxon>
        <taxon>Haladaptatus</taxon>
    </lineage>
</organism>
<keyword evidence="1" id="KW-1133">Transmembrane helix</keyword>
<dbReference type="GeneID" id="68612381"/>
<evidence type="ECO:0000313" key="2">
    <source>
        <dbReference type="EMBL" id="GAA5047382.1"/>
    </source>
</evidence>
<dbReference type="EMBL" id="BAABKX010000001">
    <property type="protein sequence ID" value="GAA5047382.1"/>
    <property type="molecule type" value="Genomic_DNA"/>
</dbReference>
<dbReference type="RefSeq" id="WP_227776549.1">
    <property type="nucleotide sequence ID" value="NZ_BAABKX010000001.1"/>
</dbReference>
<name>A0AAV3UG54_9EURY</name>
<accession>A0AAV3UG54</accession>
<protein>
    <submittedName>
        <fullName evidence="2">Uncharacterized protein</fullName>
    </submittedName>
</protein>
<feature type="transmembrane region" description="Helical" evidence="1">
    <location>
        <begin position="62"/>
        <end position="83"/>
    </location>
</feature>
<keyword evidence="3" id="KW-1185">Reference proteome</keyword>
<proteinExistence type="predicted"/>
<sequence>MSLSAVEQSGDSEEEFSEASKFGSRWWYYIAAYPIAGLFLTVVTSLLSPFIPAAIAPITQALAAITGFIYVLGFPVLGIALFLDARGIRASPLDWSPNPYFYGGTALVLLGASGSNGPEKQSLATKFVGEAASMVLPLLAIALCLYYLSRRHQHLGES</sequence>
<reference evidence="2 3" key="1">
    <citation type="journal article" date="2019" name="Int. J. Syst. Evol. Microbiol.">
        <title>The Global Catalogue of Microorganisms (GCM) 10K type strain sequencing project: providing services to taxonomists for standard genome sequencing and annotation.</title>
        <authorList>
            <consortium name="The Broad Institute Genomics Platform"/>
            <consortium name="The Broad Institute Genome Sequencing Center for Infectious Disease"/>
            <person name="Wu L."/>
            <person name="Ma J."/>
        </authorList>
    </citation>
    <scope>NUCLEOTIDE SEQUENCE [LARGE SCALE GENOMIC DNA]</scope>
    <source>
        <strain evidence="2 3">JCM 17504</strain>
    </source>
</reference>
<dbReference type="AlphaFoldDB" id="A0AAV3UG54"/>
<comment type="caution">
    <text evidence="2">The sequence shown here is derived from an EMBL/GenBank/DDBJ whole genome shotgun (WGS) entry which is preliminary data.</text>
</comment>
<feature type="transmembrane region" description="Helical" evidence="1">
    <location>
        <begin position="26"/>
        <end position="50"/>
    </location>
</feature>
<evidence type="ECO:0000313" key="3">
    <source>
        <dbReference type="Proteomes" id="UP001501729"/>
    </source>
</evidence>
<gene>
    <name evidence="2" type="ORF">GCM10025751_17880</name>
</gene>
<feature type="transmembrane region" description="Helical" evidence="1">
    <location>
        <begin position="127"/>
        <end position="148"/>
    </location>
</feature>